<sequence length="189" mass="21402">MARASSAARRVTWSEFIALPDDDRRELVDGRLEEFEMPTKWHEYICAQFIFALTGWAEKHDFLVLGSAYKVKVSDTRGAMPDVQMLSRVTYDEAGANGLEGGHPELVIEVVSPGSKTHDGLRKLDWYASLGVPEYWLVDPETRTLVVHRLQNAVYAIIQHAEGDVLFRSKSFKGLTISLKKLWANLPKR</sequence>
<dbReference type="Proteomes" id="UP000249061">
    <property type="component" value="Unassembled WGS sequence"/>
</dbReference>
<evidence type="ECO:0000259" key="1">
    <source>
        <dbReference type="Pfam" id="PF05685"/>
    </source>
</evidence>
<dbReference type="InterPro" id="IPR012296">
    <property type="entry name" value="Nuclease_put_TT1808"/>
</dbReference>
<reference evidence="2 3" key="1">
    <citation type="submission" date="2017-08" db="EMBL/GenBank/DDBJ databases">
        <title>Infants hospitalized years apart are colonized by the same room-sourced microbial strains.</title>
        <authorList>
            <person name="Brooks B."/>
            <person name="Olm M.R."/>
            <person name="Firek B.A."/>
            <person name="Baker R."/>
            <person name="Thomas B.C."/>
            <person name="Morowitz M.J."/>
            <person name="Banfield J.F."/>
        </authorList>
    </citation>
    <scope>NUCLEOTIDE SEQUENCE [LARGE SCALE GENOMIC DNA]</scope>
    <source>
        <strain evidence="2">S2_003_000_R2_14</strain>
    </source>
</reference>
<evidence type="ECO:0000313" key="2">
    <source>
        <dbReference type="EMBL" id="PZR08915.1"/>
    </source>
</evidence>
<protein>
    <recommendedName>
        <fullName evidence="1">Putative restriction endonuclease domain-containing protein</fullName>
    </recommendedName>
</protein>
<comment type="caution">
    <text evidence="2">The sequence shown here is derived from an EMBL/GenBank/DDBJ whole genome shotgun (WGS) entry which is preliminary data.</text>
</comment>
<gene>
    <name evidence="2" type="ORF">DI536_23795</name>
</gene>
<dbReference type="PANTHER" id="PTHR34107:SF4">
    <property type="entry name" value="SLL1222 PROTEIN"/>
    <property type="match status" value="1"/>
</dbReference>
<dbReference type="AlphaFoldDB" id="A0A2W5TC15"/>
<dbReference type="Gene3D" id="3.90.1570.10">
    <property type="entry name" value="tt1808, chain A"/>
    <property type="match status" value="1"/>
</dbReference>
<dbReference type="InterPro" id="IPR011335">
    <property type="entry name" value="Restrct_endonuc-II-like"/>
</dbReference>
<dbReference type="InterPro" id="IPR008538">
    <property type="entry name" value="Uma2"/>
</dbReference>
<name>A0A2W5TC15_9BACT</name>
<dbReference type="CDD" id="cd06260">
    <property type="entry name" value="DUF820-like"/>
    <property type="match status" value="1"/>
</dbReference>
<dbReference type="PANTHER" id="PTHR34107">
    <property type="entry name" value="SLL0198 PROTEIN-RELATED"/>
    <property type="match status" value="1"/>
</dbReference>
<organism evidence="2 3">
    <name type="scientific">Archangium gephyra</name>
    <dbReference type="NCBI Taxonomy" id="48"/>
    <lineage>
        <taxon>Bacteria</taxon>
        <taxon>Pseudomonadati</taxon>
        <taxon>Myxococcota</taxon>
        <taxon>Myxococcia</taxon>
        <taxon>Myxococcales</taxon>
        <taxon>Cystobacterineae</taxon>
        <taxon>Archangiaceae</taxon>
        <taxon>Archangium</taxon>
    </lineage>
</organism>
<proteinExistence type="predicted"/>
<dbReference type="Pfam" id="PF05685">
    <property type="entry name" value="Uma2"/>
    <property type="match status" value="1"/>
</dbReference>
<dbReference type="SUPFAM" id="SSF52980">
    <property type="entry name" value="Restriction endonuclease-like"/>
    <property type="match status" value="1"/>
</dbReference>
<feature type="domain" description="Putative restriction endonuclease" evidence="1">
    <location>
        <begin position="13"/>
        <end position="179"/>
    </location>
</feature>
<evidence type="ECO:0000313" key="3">
    <source>
        <dbReference type="Proteomes" id="UP000249061"/>
    </source>
</evidence>
<dbReference type="EMBL" id="QFQP01000023">
    <property type="protein sequence ID" value="PZR08915.1"/>
    <property type="molecule type" value="Genomic_DNA"/>
</dbReference>
<accession>A0A2W5TC15</accession>